<organism evidence="3 4">
    <name type="scientific">Roseiconus nitratireducens</name>
    <dbReference type="NCBI Taxonomy" id="2605748"/>
    <lineage>
        <taxon>Bacteria</taxon>
        <taxon>Pseudomonadati</taxon>
        <taxon>Planctomycetota</taxon>
        <taxon>Planctomycetia</taxon>
        <taxon>Pirellulales</taxon>
        <taxon>Pirellulaceae</taxon>
        <taxon>Roseiconus</taxon>
    </lineage>
</organism>
<evidence type="ECO:0000313" key="3">
    <source>
        <dbReference type="EMBL" id="KAA5544594.1"/>
    </source>
</evidence>
<feature type="compositionally biased region" description="Low complexity" evidence="1">
    <location>
        <begin position="176"/>
        <end position="187"/>
    </location>
</feature>
<proteinExistence type="predicted"/>
<dbReference type="RefSeq" id="WP_150076207.1">
    <property type="nucleotide sequence ID" value="NZ_VWOX01000004.1"/>
</dbReference>
<feature type="signal peptide" evidence="2">
    <location>
        <begin position="1"/>
        <end position="26"/>
    </location>
</feature>
<dbReference type="EMBL" id="VWOX01000004">
    <property type="protein sequence ID" value="KAA5544594.1"/>
    <property type="molecule type" value="Genomic_DNA"/>
</dbReference>
<evidence type="ECO:0000256" key="2">
    <source>
        <dbReference type="SAM" id="SignalP"/>
    </source>
</evidence>
<accession>A0A5M6DAK1</accession>
<protein>
    <submittedName>
        <fullName evidence="3">Uncharacterized protein</fullName>
    </submittedName>
</protein>
<gene>
    <name evidence="3" type="ORF">FYK55_09780</name>
</gene>
<keyword evidence="4" id="KW-1185">Reference proteome</keyword>
<evidence type="ECO:0000256" key="1">
    <source>
        <dbReference type="SAM" id="MobiDB-lite"/>
    </source>
</evidence>
<dbReference type="Proteomes" id="UP000324479">
    <property type="component" value="Unassembled WGS sequence"/>
</dbReference>
<dbReference type="AlphaFoldDB" id="A0A5M6DAK1"/>
<sequence length="187" mass="20908">MRCSITYRHLLIAIALMSITTTSVQAGWHDFWHKVGVGYHRNNAWPDPFNEMDAMAVITPFETMKVNGWRLHNTIGAEQFRNSDGALLTAGQERLRWIATQAPPNRRQVFVLRGRTPDQTDARIASVKEALDRFNIRGPAPEIAIIDREPPTAPGNWATQINRTWLQQLPSPKLPGTSAAGTASATR</sequence>
<keyword evidence="2" id="KW-0732">Signal</keyword>
<comment type="caution">
    <text evidence="3">The sequence shown here is derived from an EMBL/GenBank/DDBJ whole genome shotgun (WGS) entry which is preliminary data.</text>
</comment>
<feature type="region of interest" description="Disordered" evidence="1">
    <location>
        <begin position="168"/>
        <end position="187"/>
    </location>
</feature>
<feature type="chain" id="PRO_5024371359" evidence="2">
    <location>
        <begin position="27"/>
        <end position="187"/>
    </location>
</feature>
<name>A0A5M6DAK1_9BACT</name>
<reference evidence="3 4" key="1">
    <citation type="submission" date="2019-08" db="EMBL/GenBank/DDBJ databases">
        <authorList>
            <person name="Dhanesh K."/>
            <person name="Kumar G."/>
            <person name="Sasikala C."/>
            <person name="Venkata Ramana C."/>
        </authorList>
    </citation>
    <scope>NUCLEOTIDE SEQUENCE [LARGE SCALE GENOMIC DNA]</scope>
    <source>
        <strain evidence="3 4">JC645</strain>
    </source>
</reference>
<evidence type="ECO:0000313" key="4">
    <source>
        <dbReference type="Proteomes" id="UP000324479"/>
    </source>
</evidence>